<protein>
    <submittedName>
        <fullName evidence="1">Uncharacterized protein</fullName>
    </submittedName>
</protein>
<dbReference type="EMBL" id="JAHXZJ010002237">
    <property type="protein sequence ID" value="KAH0547248.1"/>
    <property type="molecule type" value="Genomic_DNA"/>
</dbReference>
<comment type="caution">
    <text evidence="1">The sequence shown here is derived from an EMBL/GenBank/DDBJ whole genome shotgun (WGS) entry which is preliminary data.</text>
</comment>
<gene>
    <name evidence="1" type="ORF">KQX54_018005</name>
</gene>
<organism evidence="1 2">
    <name type="scientific">Cotesia glomerata</name>
    <name type="common">Lepidopteran parasitic wasp</name>
    <name type="synonym">Apanteles glomeratus</name>
    <dbReference type="NCBI Taxonomy" id="32391"/>
    <lineage>
        <taxon>Eukaryota</taxon>
        <taxon>Metazoa</taxon>
        <taxon>Ecdysozoa</taxon>
        <taxon>Arthropoda</taxon>
        <taxon>Hexapoda</taxon>
        <taxon>Insecta</taxon>
        <taxon>Pterygota</taxon>
        <taxon>Neoptera</taxon>
        <taxon>Endopterygota</taxon>
        <taxon>Hymenoptera</taxon>
        <taxon>Apocrita</taxon>
        <taxon>Ichneumonoidea</taxon>
        <taxon>Braconidae</taxon>
        <taxon>Microgastrinae</taxon>
        <taxon>Cotesia</taxon>
    </lineage>
</organism>
<dbReference type="AlphaFoldDB" id="A0AAV7ID04"/>
<dbReference type="Proteomes" id="UP000826195">
    <property type="component" value="Unassembled WGS sequence"/>
</dbReference>
<name>A0AAV7ID04_COTGL</name>
<sequence>MKEFELADSFRSGCLIERKHYTSEGRDIVFGLCLAQSPANSSGAAFAHLQRKYGFEISKITGWTRSKLERDNYQPVACSLVSSWSIRRPSIILAFPMSNEND</sequence>
<reference evidence="1 2" key="1">
    <citation type="journal article" date="2021" name="J. Hered.">
        <title>A chromosome-level genome assembly of the parasitoid wasp, Cotesia glomerata (Hymenoptera: Braconidae).</title>
        <authorList>
            <person name="Pinto B.J."/>
            <person name="Weis J.J."/>
            <person name="Gamble T."/>
            <person name="Ode P.J."/>
            <person name="Paul R."/>
            <person name="Zaspel J.M."/>
        </authorList>
    </citation>
    <scope>NUCLEOTIDE SEQUENCE [LARGE SCALE GENOMIC DNA]</scope>
    <source>
        <strain evidence="1">CgM1</strain>
    </source>
</reference>
<keyword evidence="2" id="KW-1185">Reference proteome</keyword>
<evidence type="ECO:0000313" key="2">
    <source>
        <dbReference type="Proteomes" id="UP000826195"/>
    </source>
</evidence>
<proteinExistence type="predicted"/>
<evidence type="ECO:0000313" key="1">
    <source>
        <dbReference type="EMBL" id="KAH0547248.1"/>
    </source>
</evidence>
<accession>A0AAV7ID04</accession>